<reference evidence="1 2" key="1">
    <citation type="submission" date="2015-02" db="EMBL/GenBank/DDBJ databases">
        <authorList>
            <person name="Ju K.-S."/>
            <person name="Doroghazi J.R."/>
            <person name="Metcalf W."/>
        </authorList>
    </citation>
    <scope>NUCLEOTIDE SEQUENCE [LARGE SCALE GENOMIC DNA]</scope>
    <source>
        <strain evidence="1 2">NRRL B-16140</strain>
    </source>
</reference>
<dbReference type="AlphaFoldDB" id="A0A0F0GFT9"/>
<accession>A0A0F0GFT9</accession>
<evidence type="ECO:0000313" key="1">
    <source>
        <dbReference type="EMBL" id="KJK35945.1"/>
    </source>
</evidence>
<sequence length="105" mass="11937">MGEPVQREEGAEAVLFGRRFPGRGQLGADLDDLLLGENGVQLTRKHVQEWGIGVVRELWGRRGTRRLGLVAAEQWHWRLLVEPAHSTWTVVQTSCEPTEALQRRK</sequence>
<keyword evidence="2" id="KW-1185">Reference proteome</keyword>
<dbReference type="PATRIC" id="fig|68170.10.peg.1607"/>
<proteinExistence type="predicted"/>
<evidence type="ECO:0000313" key="2">
    <source>
        <dbReference type="Proteomes" id="UP000033393"/>
    </source>
</evidence>
<dbReference type="Proteomes" id="UP000033393">
    <property type="component" value="Unassembled WGS sequence"/>
</dbReference>
<dbReference type="EMBL" id="JYJG01000436">
    <property type="protein sequence ID" value="KJK35945.1"/>
    <property type="molecule type" value="Genomic_DNA"/>
</dbReference>
<protein>
    <submittedName>
        <fullName evidence="1">Uncharacterized protein</fullName>
    </submittedName>
</protein>
<comment type="caution">
    <text evidence="1">The sequence shown here is derived from an EMBL/GenBank/DDBJ whole genome shotgun (WGS) entry which is preliminary data.</text>
</comment>
<name>A0A0F0GFT9_LENAE</name>
<gene>
    <name evidence="1" type="ORF">UK23_42510</name>
</gene>
<organism evidence="1 2">
    <name type="scientific">Lentzea aerocolonigenes</name>
    <name type="common">Lechevalieria aerocolonigenes</name>
    <name type="synonym">Saccharothrix aerocolonigenes</name>
    <dbReference type="NCBI Taxonomy" id="68170"/>
    <lineage>
        <taxon>Bacteria</taxon>
        <taxon>Bacillati</taxon>
        <taxon>Actinomycetota</taxon>
        <taxon>Actinomycetes</taxon>
        <taxon>Pseudonocardiales</taxon>
        <taxon>Pseudonocardiaceae</taxon>
        <taxon>Lentzea</taxon>
    </lineage>
</organism>